<name>A0ABR8FNW0_9NOSO</name>
<dbReference type="EMBL" id="JACJTB010000002">
    <property type="protein sequence ID" value="MBD2593160.1"/>
    <property type="molecule type" value="Genomic_DNA"/>
</dbReference>
<protein>
    <submittedName>
        <fullName evidence="1">DUF2934 domain-containing protein</fullName>
    </submittedName>
</protein>
<dbReference type="RefSeq" id="WP_190966125.1">
    <property type="nucleotide sequence ID" value="NZ_JACJTB010000002.1"/>
</dbReference>
<keyword evidence="2" id="KW-1185">Reference proteome</keyword>
<gene>
    <name evidence="1" type="ORF">H6G74_02300</name>
</gene>
<accession>A0ABR8FNW0</accession>
<dbReference type="InterPro" id="IPR021327">
    <property type="entry name" value="DUF2934"/>
</dbReference>
<proteinExistence type="predicted"/>
<evidence type="ECO:0000313" key="2">
    <source>
        <dbReference type="Proteomes" id="UP000603457"/>
    </source>
</evidence>
<dbReference type="Proteomes" id="UP000603457">
    <property type="component" value="Unassembled WGS sequence"/>
</dbReference>
<organism evidence="1 2">
    <name type="scientific">Nostoc spongiaeforme FACHB-130</name>
    <dbReference type="NCBI Taxonomy" id="1357510"/>
    <lineage>
        <taxon>Bacteria</taxon>
        <taxon>Bacillati</taxon>
        <taxon>Cyanobacteriota</taxon>
        <taxon>Cyanophyceae</taxon>
        <taxon>Nostocales</taxon>
        <taxon>Nostocaceae</taxon>
        <taxon>Nostoc</taxon>
    </lineage>
</organism>
<reference evidence="1 2" key="1">
    <citation type="journal article" date="2020" name="ISME J.">
        <title>Comparative genomics reveals insights into cyanobacterial evolution and habitat adaptation.</title>
        <authorList>
            <person name="Chen M.Y."/>
            <person name="Teng W.K."/>
            <person name="Zhao L."/>
            <person name="Hu C.X."/>
            <person name="Zhou Y.K."/>
            <person name="Han B.P."/>
            <person name="Song L.R."/>
            <person name="Shu W.S."/>
        </authorList>
    </citation>
    <scope>NUCLEOTIDE SEQUENCE [LARGE SCALE GENOMIC DNA]</scope>
    <source>
        <strain evidence="1 2">FACHB-130</strain>
    </source>
</reference>
<sequence length="94" mass="10980">MPYDITLCPGKNCPIQKNCYRFTAEIIGRQDFFVEPPYSFVNNCCEYFISNLPDESAIRVKAYEIWQKKGCPGDKAWENWLEAEKELKTYTPSP</sequence>
<evidence type="ECO:0000313" key="1">
    <source>
        <dbReference type="EMBL" id="MBD2593160.1"/>
    </source>
</evidence>
<comment type="caution">
    <text evidence="1">The sequence shown here is derived from an EMBL/GenBank/DDBJ whole genome shotgun (WGS) entry which is preliminary data.</text>
</comment>
<dbReference type="Pfam" id="PF11154">
    <property type="entry name" value="DUF2934"/>
    <property type="match status" value="1"/>
</dbReference>